<dbReference type="RefSeq" id="WP_059881737.1">
    <property type="nucleotide sequence ID" value="NZ_CABVPM010000006.1"/>
</dbReference>
<dbReference type="PANTHER" id="PTHR42718:SF9">
    <property type="entry name" value="MAJOR FACILITATOR SUPERFAMILY MULTIDRUG TRANSPORTER MFSC"/>
    <property type="match status" value="1"/>
</dbReference>
<dbReference type="Pfam" id="PF07690">
    <property type="entry name" value="MFS_1"/>
    <property type="match status" value="1"/>
</dbReference>
<dbReference type="Gene3D" id="1.20.1250.20">
    <property type="entry name" value="MFS general substrate transporter like domains"/>
    <property type="match status" value="1"/>
</dbReference>
<evidence type="ECO:0000256" key="6">
    <source>
        <dbReference type="SAM" id="Phobius"/>
    </source>
</evidence>
<evidence type="ECO:0000256" key="5">
    <source>
        <dbReference type="ARBA" id="ARBA00023136"/>
    </source>
</evidence>
<dbReference type="InterPro" id="IPR011701">
    <property type="entry name" value="MFS"/>
</dbReference>
<protein>
    <submittedName>
        <fullName evidence="8">MFS transporter</fullName>
    </submittedName>
</protein>
<sequence length="517" mass="57115">MKFTPARARLFTLRHLRSDLLPWAIALSVGIDYFDNTIFSFFTSYIAGGINASPDELVWSSTAYATASVLGIVQQQWLIERLGFRRYLSGCLLMFAAGSMAASLSESSLSLAMARGFQGYFIGPMLGTCRIMLQTGFTPKDRAGATRIFLIMILLGSALAPMAGGYLVAYFDWRALYTCSTVGGAVLAVFAFLVVPHIGRRPLERRSAAHLWPYLVFAVALGALQIVVQQLRFEVFSTTPLMPLVTVAGVTAIGWFAWQQWHHPRPLVRLNALREGPFRQGMVLYAFYYFISNAIGFLVSRLLQGGLGYPVENAGRLVGITSLAAIPMAIAYFRYSRLIKRKWLIVPGFIMAAVIGIWMLNLPPDVSTSWLLPPLVLRGFLLMFIALPTASAAFQIFSNDEFTHGYRFKNVVKQMAYSMSTATFIIVDQHRTAVHHTRLVEFANPYNPTFQNALETMTHALEAQGLDPNAARGLSLGRLATMIAHQASFLSVLDGFEMIVGLALVGGAIALVQRQIR</sequence>
<dbReference type="PROSITE" id="PS50850">
    <property type="entry name" value="MFS"/>
    <property type="match status" value="1"/>
</dbReference>
<accession>A0A6L3N7G7</accession>
<feature type="transmembrane region" description="Helical" evidence="6">
    <location>
        <begin position="375"/>
        <end position="397"/>
    </location>
</feature>
<keyword evidence="3 6" id="KW-0812">Transmembrane</keyword>
<comment type="subcellular location">
    <subcellularLocation>
        <location evidence="1">Membrane</location>
        <topology evidence="1">Multi-pass membrane protein</topology>
    </subcellularLocation>
</comment>
<feature type="transmembrane region" description="Helical" evidence="6">
    <location>
        <begin position="211"/>
        <end position="228"/>
    </location>
</feature>
<dbReference type="Proteomes" id="UP000473470">
    <property type="component" value="Unassembled WGS sequence"/>
</dbReference>
<feature type="transmembrane region" description="Helical" evidence="6">
    <location>
        <begin position="149"/>
        <end position="169"/>
    </location>
</feature>
<dbReference type="GO" id="GO:0022857">
    <property type="term" value="F:transmembrane transporter activity"/>
    <property type="evidence" value="ECO:0007669"/>
    <property type="project" value="InterPro"/>
</dbReference>
<dbReference type="GO" id="GO:0016020">
    <property type="term" value="C:membrane"/>
    <property type="evidence" value="ECO:0007669"/>
    <property type="project" value="UniProtKB-SubCell"/>
</dbReference>
<feature type="transmembrane region" description="Helical" evidence="6">
    <location>
        <begin position="20"/>
        <end position="45"/>
    </location>
</feature>
<reference evidence="8 9" key="1">
    <citation type="submission" date="2019-09" db="EMBL/GenBank/DDBJ databases">
        <title>Draft genome sequences of 48 bacterial type strains from the CCUG.</title>
        <authorList>
            <person name="Tunovic T."/>
            <person name="Pineiro-Iglesias B."/>
            <person name="Unosson C."/>
            <person name="Inganas E."/>
            <person name="Ohlen M."/>
            <person name="Cardew S."/>
            <person name="Jensie-Markopoulos S."/>
            <person name="Salva-Serra F."/>
            <person name="Jaen-Luchoro D."/>
            <person name="Karlsson R."/>
            <person name="Svensson-Stadler L."/>
            <person name="Chun J."/>
            <person name="Moore E."/>
        </authorList>
    </citation>
    <scope>NUCLEOTIDE SEQUENCE [LARGE SCALE GENOMIC DNA]</scope>
    <source>
        <strain evidence="8 9">CCUG 65686</strain>
    </source>
</reference>
<dbReference type="EMBL" id="VZOK01000001">
    <property type="protein sequence ID" value="KAB0641570.1"/>
    <property type="molecule type" value="Genomic_DNA"/>
</dbReference>
<comment type="caution">
    <text evidence="8">The sequence shown here is derived from an EMBL/GenBank/DDBJ whole genome shotgun (WGS) entry which is preliminary data.</text>
</comment>
<feature type="transmembrane region" description="Helical" evidence="6">
    <location>
        <begin position="240"/>
        <end position="261"/>
    </location>
</feature>
<dbReference type="AlphaFoldDB" id="A0A6L3N7G7"/>
<dbReference type="InterPro" id="IPR036259">
    <property type="entry name" value="MFS_trans_sf"/>
</dbReference>
<evidence type="ECO:0000256" key="2">
    <source>
        <dbReference type="ARBA" id="ARBA00022448"/>
    </source>
</evidence>
<feature type="transmembrane region" description="Helical" evidence="6">
    <location>
        <begin position="87"/>
        <end position="105"/>
    </location>
</feature>
<dbReference type="InterPro" id="IPR020846">
    <property type="entry name" value="MFS_dom"/>
</dbReference>
<feature type="transmembrane region" description="Helical" evidence="6">
    <location>
        <begin position="487"/>
        <end position="512"/>
    </location>
</feature>
<feature type="transmembrane region" description="Helical" evidence="6">
    <location>
        <begin position="117"/>
        <end position="137"/>
    </location>
</feature>
<evidence type="ECO:0000256" key="1">
    <source>
        <dbReference type="ARBA" id="ARBA00004141"/>
    </source>
</evidence>
<evidence type="ECO:0000313" key="9">
    <source>
        <dbReference type="Proteomes" id="UP000473470"/>
    </source>
</evidence>
<dbReference type="Gene3D" id="1.20.1720.10">
    <property type="entry name" value="Multidrug resistance protein D"/>
    <property type="match status" value="1"/>
</dbReference>
<feature type="transmembrane region" description="Helical" evidence="6">
    <location>
        <begin position="344"/>
        <end position="363"/>
    </location>
</feature>
<dbReference type="PANTHER" id="PTHR42718">
    <property type="entry name" value="MAJOR FACILITATOR SUPERFAMILY MULTIDRUG TRANSPORTER MFSC"/>
    <property type="match status" value="1"/>
</dbReference>
<feature type="transmembrane region" description="Helical" evidence="6">
    <location>
        <begin position="175"/>
        <end position="199"/>
    </location>
</feature>
<keyword evidence="4 6" id="KW-1133">Transmembrane helix</keyword>
<evidence type="ECO:0000259" key="7">
    <source>
        <dbReference type="PROSITE" id="PS50850"/>
    </source>
</evidence>
<name>A0A6L3N7G7_9BURK</name>
<evidence type="ECO:0000313" key="8">
    <source>
        <dbReference type="EMBL" id="KAB0641570.1"/>
    </source>
</evidence>
<feature type="transmembrane region" description="Helical" evidence="6">
    <location>
        <begin position="314"/>
        <end position="332"/>
    </location>
</feature>
<feature type="transmembrane region" description="Helical" evidence="6">
    <location>
        <begin position="282"/>
        <end position="302"/>
    </location>
</feature>
<feature type="transmembrane region" description="Helical" evidence="6">
    <location>
        <begin position="57"/>
        <end position="75"/>
    </location>
</feature>
<evidence type="ECO:0000256" key="3">
    <source>
        <dbReference type="ARBA" id="ARBA00022692"/>
    </source>
</evidence>
<keyword evidence="5 6" id="KW-0472">Membrane</keyword>
<dbReference type="SUPFAM" id="SSF103473">
    <property type="entry name" value="MFS general substrate transporter"/>
    <property type="match status" value="1"/>
</dbReference>
<evidence type="ECO:0000256" key="4">
    <source>
        <dbReference type="ARBA" id="ARBA00022989"/>
    </source>
</evidence>
<feature type="domain" description="Major facilitator superfamily (MFS) profile" evidence="7">
    <location>
        <begin position="21"/>
        <end position="517"/>
    </location>
</feature>
<gene>
    <name evidence="8" type="ORF">F7R25_00585</name>
</gene>
<organism evidence="8 9">
    <name type="scientific">Burkholderia stagnalis</name>
    <dbReference type="NCBI Taxonomy" id="1503054"/>
    <lineage>
        <taxon>Bacteria</taxon>
        <taxon>Pseudomonadati</taxon>
        <taxon>Pseudomonadota</taxon>
        <taxon>Betaproteobacteria</taxon>
        <taxon>Burkholderiales</taxon>
        <taxon>Burkholderiaceae</taxon>
        <taxon>Burkholderia</taxon>
        <taxon>Burkholderia cepacia complex</taxon>
    </lineage>
</organism>
<keyword evidence="2" id="KW-0813">Transport</keyword>
<proteinExistence type="predicted"/>